<organism evidence="6 7">
    <name type="scientific">Coemansia asiatica</name>
    <dbReference type="NCBI Taxonomy" id="1052880"/>
    <lineage>
        <taxon>Eukaryota</taxon>
        <taxon>Fungi</taxon>
        <taxon>Fungi incertae sedis</taxon>
        <taxon>Zoopagomycota</taxon>
        <taxon>Kickxellomycotina</taxon>
        <taxon>Kickxellomycetes</taxon>
        <taxon>Kickxellales</taxon>
        <taxon>Kickxellaceae</taxon>
        <taxon>Coemansia</taxon>
    </lineage>
</organism>
<dbReference type="GO" id="GO:0051087">
    <property type="term" value="F:protein-folding chaperone binding"/>
    <property type="evidence" value="ECO:0007669"/>
    <property type="project" value="InterPro"/>
</dbReference>
<protein>
    <submittedName>
        <fullName evidence="6">Cochaperone protein</fullName>
    </submittedName>
</protein>
<evidence type="ECO:0000259" key="5">
    <source>
        <dbReference type="PROSITE" id="PS51203"/>
    </source>
</evidence>
<dbReference type="Pfam" id="PF13181">
    <property type="entry name" value="TPR_8"/>
    <property type="match status" value="1"/>
</dbReference>
<dbReference type="PANTHER" id="PTHR45862">
    <property type="entry name" value="PROTEIN SGT1 HOMOLOG"/>
    <property type="match status" value="1"/>
</dbReference>
<keyword evidence="7" id="KW-1185">Reference proteome</keyword>
<dbReference type="EMBL" id="JANBOH010000020">
    <property type="protein sequence ID" value="KAJ1647767.1"/>
    <property type="molecule type" value="Genomic_DNA"/>
</dbReference>
<dbReference type="SUPFAM" id="SSF49764">
    <property type="entry name" value="HSP20-like chaperones"/>
    <property type="match status" value="1"/>
</dbReference>
<proteinExistence type="inferred from homology"/>
<dbReference type="GO" id="GO:0005737">
    <property type="term" value="C:cytoplasm"/>
    <property type="evidence" value="ECO:0007669"/>
    <property type="project" value="UniProtKB-ARBA"/>
</dbReference>
<dbReference type="Pfam" id="PF05002">
    <property type="entry name" value="SGS"/>
    <property type="match status" value="1"/>
</dbReference>
<keyword evidence="2" id="KW-0802">TPR repeat</keyword>
<feature type="region of interest" description="Disordered" evidence="3">
    <location>
        <begin position="321"/>
        <end position="355"/>
    </location>
</feature>
<evidence type="ECO:0000256" key="1">
    <source>
        <dbReference type="ARBA" id="ARBA00008509"/>
    </source>
</evidence>
<feature type="repeat" description="TPR" evidence="2">
    <location>
        <begin position="85"/>
        <end position="118"/>
    </location>
</feature>
<sequence length="355" mass="39731">MSKPVSKTAASTLFQQGNEAYFDDEYEQAESFYTQAIAADQTNSEYYLRRARVRSKLGNLETAASDAKRAANLSADKSSLLRQYFKALHLHGKWAAELKNYDEAAESLRKAAVINPSHEEVKKLLDIVEPLTTPVVVPQPEEQEQKKDDGSGQAATAAAVPARPKIRHEWYQNDEFVVLEIFIKRVQKEAASVEFTEKGVSVSVKMATGSENNYEFEPLLHSIVPGESTFEVLSTKIEIRLKKANAGCKWDHLEETEAQQMANQKLSLASSRKGLSWDSIAAYAEKETKLKPSEQSINELFQNIYKDADEETRRAMLKSYTESNGTALSTDWKSVSKGKVETVPPTDTYAKPYNS</sequence>
<accession>A0A9W8CML5</accession>
<dbReference type="Pfam" id="PF04969">
    <property type="entry name" value="CS"/>
    <property type="match status" value="1"/>
</dbReference>
<evidence type="ECO:0000313" key="7">
    <source>
        <dbReference type="Proteomes" id="UP001145021"/>
    </source>
</evidence>
<feature type="domain" description="SGS" evidence="4">
    <location>
        <begin position="266"/>
        <end position="355"/>
    </location>
</feature>
<dbReference type="SMART" id="SM00028">
    <property type="entry name" value="TPR"/>
    <property type="match status" value="3"/>
</dbReference>
<evidence type="ECO:0000256" key="3">
    <source>
        <dbReference type="SAM" id="MobiDB-lite"/>
    </source>
</evidence>
<evidence type="ECO:0000259" key="4">
    <source>
        <dbReference type="PROSITE" id="PS51048"/>
    </source>
</evidence>
<reference evidence="6" key="1">
    <citation type="submission" date="2022-07" db="EMBL/GenBank/DDBJ databases">
        <title>Phylogenomic reconstructions and comparative analyses of Kickxellomycotina fungi.</title>
        <authorList>
            <person name="Reynolds N.K."/>
            <person name="Stajich J.E."/>
            <person name="Barry K."/>
            <person name="Grigoriev I.V."/>
            <person name="Crous P."/>
            <person name="Smith M.E."/>
        </authorList>
    </citation>
    <scope>NUCLEOTIDE SEQUENCE</scope>
    <source>
        <strain evidence="6">NBRC 105413</strain>
    </source>
</reference>
<dbReference type="InterPro" id="IPR011990">
    <property type="entry name" value="TPR-like_helical_dom_sf"/>
</dbReference>
<dbReference type="PROSITE" id="PS51048">
    <property type="entry name" value="SGS"/>
    <property type="match status" value="1"/>
</dbReference>
<comment type="caution">
    <text evidence="6">The sequence shown here is derived from an EMBL/GenBank/DDBJ whole genome shotgun (WGS) entry which is preliminary data.</text>
</comment>
<dbReference type="FunFam" id="2.60.40.790:FF:000012">
    <property type="entry name" value="SGT1 homolog, MIS12 kinetochore complex assembly cochaperone"/>
    <property type="match status" value="1"/>
</dbReference>
<feature type="domain" description="CS" evidence="5">
    <location>
        <begin position="163"/>
        <end position="254"/>
    </location>
</feature>
<dbReference type="InterPro" id="IPR007699">
    <property type="entry name" value="SGS_dom"/>
</dbReference>
<dbReference type="CDD" id="cd06466">
    <property type="entry name" value="p23_CS_SGT1_like"/>
    <property type="match status" value="1"/>
</dbReference>
<gene>
    <name evidence="6" type="primary">SGT1</name>
    <name evidence="6" type="ORF">LPJ64_000867</name>
</gene>
<dbReference type="InterPro" id="IPR019734">
    <property type="entry name" value="TPR_rpt"/>
</dbReference>
<evidence type="ECO:0000313" key="6">
    <source>
        <dbReference type="EMBL" id="KAJ1647767.1"/>
    </source>
</evidence>
<dbReference type="InterPro" id="IPR008978">
    <property type="entry name" value="HSP20-like_chaperone"/>
</dbReference>
<name>A0A9W8CML5_9FUNG</name>
<comment type="similarity">
    <text evidence="1">Belongs to the SGT1 family.</text>
</comment>
<dbReference type="InterPro" id="IPR007052">
    <property type="entry name" value="CS_dom"/>
</dbReference>
<dbReference type="AlphaFoldDB" id="A0A9W8CML5"/>
<dbReference type="Gene3D" id="1.25.40.10">
    <property type="entry name" value="Tetratricopeptide repeat domain"/>
    <property type="match status" value="1"/>
</dbReference>
<dbReference type="Gene3D" id="2.60.40.790">
    <property type="match status" value="1"/>
</dbReference>
<dbReference type="InterPro" id="IPR044563">
    <property type="entry name" value="Sgt1-like"/>
</dbReference>
<feature type="compositionally biased region" description="Polar residues" evidence="3">
    <location>
        <begin position="321"/>
        <end position="333"/>
    </location>
</feature>
<dbReference type="Proteomes" id="UP001145021">
    <property type="component" value="Unassembled WGS sequence"/>
</dbReference>
<dbReference type="PROSITE" id="PS51203">
    <property type="entry name" value="CS"/>
    <property type="match status" value="1"/>
</dbReference>
<feature type="region of interest" description="Disordered" evidence="3">
    <location>
        <begin position="138"/>
        <end position="159"/>
    </location>
</feature>
<dbReference type="SUPFAM" id="SSF48452">
    <property type="entry name" value="TPR-like"/>
    <property type="match status" value="1"/>
</dbReference>
<dbReference type="PROSITE" id="PS50005">
    <property type="entry name" value="TPR"/>
    <property type="match status" value="1"/>
</dbReference>
<evidence type="ECO:0000256" key="2">
    <source>
        <dbReference type="PROSITE-ProRule" id="PRU00339"/>
    </source>
</evidence>